<evidence type="ECO:0000313" key="1">
    <source>
        <dbReference type="EMBL" id="KDQ59795.1"/>
    </source>
</evidence>
<accession>A0A067Q0Y3</accession>
<sequence>MSTPLQLDFASNTYLAVTLSRSSPYYQSPAGLATHPSVTHIGPVGALPDVQLFSVPNGEWVTDGDAVVRSLDLRREGVVRVDLQSPPRARAKRGDEL</sequence>
<protein>
    <submittedName>
        <fullName evidence="1">Uncharacterized protein</fullName>
    </submittedName>
</protein>
<dbReference type="Proteomes" id="UP000027265">
    <property type="component" value="Unassembled WGS sequence"/>
</dbReference>
<dbReference type="OrthoDB" id="2585179at2759"/>
<dbReference type="HOGENOM" id="CLU_162870_0_0_1"/>
<name>A0A067Q0Y3_9AGAM</name>
<dbReference type="AlphaFoldDB" id="A0A067Q0Y3"/>
<proteinExistence type="predicted"/>
<reference evidence="2" key="1">
    <citation type="journal article" date="2014" name="Proc. Natl. Acad. Sci. U.S.A.">
        <title>Extensive sampling of basidiomycete genomes demonstrates inadequacy of the white-rot/brown-rot paradigm for wood decay fungi.</title>
        <authorList>
            <person name="Riley R."/>
            <person name="Salamov A.A."/>
            <person name="Brown D.W."/>
            <person name="Nagy L.G."/>
            <person name="Floudas D."/>
            <person name="Held B.W."/>
            <person name="Levasseur A."/>
            <person name="Lombard V."/>
            <person name="Morin E."/>
            <person name="Otillar R."/>
            <person name="Lindquist E.A."/>
            <person name="Sun H."/>
            <person name="LaButti K.M."/>
            <person name="Schmutz J."/>
            <person name="Jabbour D."/>
            <person name="Luo H."/>
            <person name="Baker S.E."/>
            <person name="Pisabarro A.G."/>
            <person name="Walton J.D."/>
            <person name="Blanchette R.A."/>
            <person name="Henrissat B."/>
            <person name="Martin F."/>
            <person name="Cullen D."/>
            <person name="Hibbett D.S."/>
            <person name="Grigoriev I.V."/>
        </authorList>
    </citation>
    <scope>NUCLEOTIDE SEQUENCE [LARGE SCALE GENOMIC DNA]</scope>
    <source>
        <strain evidence="2">MUCL 33604</strain>
    </source>
</reference>
<dbReference type="EMBL" id="KL197715">
    <property type="protein sequence ID" value="KDQ59795.1"/>
    <property type="molecule type" value="Genomic_DNA"/>
</dbReference>
<keyword evidence="2" id="KW-1185">Reference proteome</keyword>
<gene>
    <name evidence="1" type="ORF">JAAARDRAFT_633082</name>
</gene>
<dbReference type="InParanoid" id="A0A067Q0Y3"/>
<evidence type="ECO:0000313" key="2">
    <source>
        <dbReference type="Proteomes" id="UP000027265"/>
    </source>
</evidence>
<organism evidence="1 2">
    <name type="scientific">Jaapia argillacea MUCL 33604</name>
    <dbReference type="NCBI Taxonomy" id="933084"/>
    <lineage>
        <taxon>Eukaryota</taxon>
        <taxon>Fungi</taxon>
        <taxon>Dikarya</taxon>
        <taxon>Basidiomycota</taxon>
        <taxon>Agaricomycotina</taxon>
        <taxon>Agaricomycetes</taxon>
        <taxon>Agaricomycetidae</taxon>
        <taxon>Jaapiales</taxon>
        <taxon>Jaapiaceae</taxon>
        <taxon>Jaapia</taxon>
    </lineage>
</organism>